<feature type="region of interest" description="Disordered" evidence="2">
    <location>
        <begin position="131"/>
        <end position="172"/>
    </location>
</feature>
<dbReference type="AlphaFoldDB" id="A0A5M6D1P8"/>
<reference evidence="4 5" key="1">
    <citation type="submission" date="2019-08" db="EMBL/GenBank/DDBJ databases">
        <authorList>
            <person name="Dhanesh K."/>
            <person name="Kumar G."/>
            <person name="Sasikala C."/>
            <person name="Venkata Ramana C."/>
        </authorList>
    </citation>
    <scope>NUCLEOTIDE SEQUENCE [LARGE SCALE GENOMIC DNA]</scope>
    <source>
        <strain evidence="4 5">JC645</strain>
    </source>
</reference>
<name>A0A5M6D1P8_9BACT</name>
<evidence type="ECO:0000256" key="1">
    <source>
        <dbReference type="SAM" id="Coils"/>
    </source>
</evidence>
<dbReference type="EMBL" id="VWOX01000010">
    <property type="protein sequence ID" value="KAA5541437.1"/>
    <property type="molecule type" value="Genomic_DNA"/>
</dbReference>
<feature type="compositionally biased region" description="Basic and acidic residues" evidence="2">
    <location>
        <begin position="131"/>
        <end position="160"/>
    </location>
</feature>
<comment type="caution">
    <text evidence="4">The sequence shown here is derived from an EMBL/GenBank/DDBJ whole genome shotgun (WGS) entry which is preliminary data.</text>
</comment>
<keyword evidence="3" id="KW-1133">Transmembrane helix</keyword>
<dbReference type="RefSeq" id="WP_150077823.1">
    <property type="nucleotide sequence ID" value="NZ_VWOX01000010.1"/>
</dbReference>
<keyword evidence="3" id="KW-0472">Membrane</keyword>
<feature type="transmembrane region" description="Helical" evidence="3">
    <location>
        <begin position="21"/>
        <end position="45"/>
    </location>
</feature>
<protein>
    <submittedName>
        <fullName evidence="4">Uncharacterized protein</fullName>
    </submittedName>
</protein>
<proteinExistence type="predicted"/>
<accession>A0A5M6D1P8</accession>
<evidence type="ECO:0000256" key="2">
    <source>
        <dbReference type="SAM" id="MobiDB-lite"/>
    </source>
</evidence>
<gene>
    <name evidence="4" type="ORF">FYK55_17890</name>
</gene>
<keyword evidence="3" id="KW-0812">Transmembrane</keyword>
<keyword evidence="1" id="KW-0175">Coiled coil</keyword>
<evidence type="ECO:0000256" key="3">
    <source>
        <dbReference type="SAM" id="Phobius"/>
    </source>
</evidence>
<organism evidence="4 5">
    <name type="scientific">Roseiconus nitratireducens</name>
    <dbReference type="NCBI Taxonomy" id="2605748"/>
    <lineage>
        <taxon>Bacteria</taxon>
        <taxon>Pseudomonadati</taxon>
        <taxon>Planctomycetota</taxon>
        <taxon>Planctomycetia</taxon>
        <taxon>Pirellulales</taxon>
        <taxon>Pirellulaceae</taxon>
        <taxon>Roseiconus</taxon>
    </lineage>
</organism>
<feature type="coiled-coil region" evidence="1">
    <location>
        <begin position="48"/>
        <end position="85"/>
    </location>
</feature>
<evidence type="ECO:0000313" key="5">
    <source>
        <dbReference type="Proteomes" id="UP000324479"/>
    </source>
</evidence>
<dbReference type="Proteomes" id="UP000324479">
    <property type="component" value="Unassembled WGS sequence"/>
</dbReference>
<evidence type="ECO:0000313" key="4">
    <source>
        <dbReference type="EMBL" id="KAA5541437.1"/>
    </source>
</evidence>
<sequence length="341" mass="38376">MQSSEIDPIPPQQGDRPRRRIGARFVTVFFFVSVAALLALLIASYRTRNDLDRRIEVVATKLANLEDADRQRQAAREQASDDEDLLWKMLSICRTVDDIPDFKTDRIIFAQRNSDEVLFYVPPGEHKLTIRTEWKSPAKDASKNTEDATAKDADGQKGDDQTNDSEPEPLEGQRVWTIDLIPASGYIFSLTGDDYKATPIGWELQSNAPDVQPREEKLPLETFQSRGASWSTNSRAAYPNEISSMTIRRHLSSEAMQPADFQLARWTKRGTVGDVPVEIDFEFTIQSAGPPVIRASEIMGVASIYRSDRYGMDRPERYGDYLGNGTFELVVDGETAESTDE</sequence>
<keyword evidence="5" id="KW-1185">Reference proteome</keyword>